<evidence type="ECO:0000256" key="1">
    <source>
        <dbReference type="SAM" id="MobiDB-lite"/>
    </source>
</evidence>
<evidence type="ECO:0000313" key="3">
    <source>
        <dbReference type="Proteomes" id="UP000323856"/>
    </source>
</evidence>
<dbReference type="AlphaFoldDB" id="A0A5B0E9I2"/>
<reference evidence="2 3" key="1">
    <citation type="submission" date="2019-07" db="EMBL/GenBank/DDBJ databases">
        <title>Analysis of the biochemical properties, biological activity and biotechnological potential of siderophores and biosurfactants produced by Antarctic psychrotolerant bacteria.</title>
        <authorList>
            <person name="Styczynski M."/>
            <person name="Krucon T."/>
            <person name="Decewicz P."/>
            <person name="Dziewit L."/>
        </authorList>
    </citation>
    <scope>NUCLEOTIDE SEQUENCE [LARGE SCALE GENOMIC DNA]</scope>
    <source>
        <strain evidence="2 3">ANT_H27</strain>
    </source>
</reference>
<organism evidence="2 3">
    <name type="scientific">Paeniglutamicibacter gangotriensis</name>
    <dbReference type="NCBI Taxonomy" id="254787"/>
    <lineage>
        <taxon>Bacteria</taxon>
        <taxon>Bacillati</taxon>
        <taxon>Actinomycetota</taxon>
        <taxon>Actinomycetes</taxon>
        <taxon>Micrococcales</taxon>
        <taxon>Micrococcaceae</taxon>
        <taxon>Paeniglutamicibacter</taxon>
    </lineage>
</organism>
<evidence type="ECO:0000313" key="2">
    <source>
        <dbReference type="EMBL" id="KAA0975276.1"/>
    </source>
</evidence>
<protein>
    <submittedName>
        <fullName evidence="2">Uncharacterized protein</fullName>
    </submittedName>
</protein>
<dbReference type="EMBL" id="VOBL01000015">
    <property type="protein sequence ID" value="KAA0975276.1"/>
    <property type="molecule type" value="Genomic_DNA"/>
</dbReference>
<proteinExistence type="predicted"/>
<comment type="caution">
    <text evidence="2">The sequence shown here is derived from an EMBL/GenBank/DDBJ whole genome shotgun (WGS) entry which is preliminary data.</text>
</comment>
<accession>A0A5B0E9I2</accession>
<feature type="region of interest" description="Disordered" evidence="1">
    <location>
        <begin position="33"/>
        <end position="73"/>
    </location>
</feature>
<dbReference type="RefSeq" id="WP_149620166.1">
    <property type="nucleotide sequence ID" value="NZ_VOBL01000015.1"/>
</dbReference>
<dbReference type="Proteomes" id="UP000323856">
    <property type="component" value="Unassembled WGS sequence"/>
</dbReference>
<name>A0A5B0E9I2_9MICC</name>
<gene>
    <name evidence="2" type="ORF">FQ154_13810</name>
</gene>
<sequence>MHFGASEYPCETAPLAEITIPASLSLTAIQSATHAPGNAHHDNGMGTEAKDMSEGATNGAFAHDSDKVQFGGR</sequence>
<feature type="compositionally biased region" description="Basic and acidic residues" evidence="1">
    <location>
        <begin position="39"/>
        <end position="53"/>
    </location>
</feature>